<dbReference type="InterPro" id="IPR001584">
    <property type="entry name" value="Integrase_cat-core"/>
</dbReference>
<dbReference type="GO" id="GO:0015074">
    <property type="term" value="P:DNA integration"/>
    <property type="evidence" value="ECO:0007669"/>
    <property type="project" value="InterPro"/>
</dbReference>
<protein>
    <submittedName>
        <fullName evidence="3">Retrovirus-related Pol polyprotein</fullName>
    </submittedName>
</protein>
<dbReference type="PANTHER" id="PTHR48475">
    <property type="entry name" value="RIBONUCLEASE H"/>
    <property type="match status" value="1"/>
</dbReference>
<feature type="domain" description="Integrase catalytic" evidence="2">
    <location>
        <begin position="256"/>
        <end position="345"/>
    </location>
</feature>
<gene>
    <name evidence="3" type="primary">POL</name>
    <name evidence="3" type="ORF">CR513_25990</name>
</gene>
<evidence type="ECO:0000313" key="3">
    <source>
        <dbReference type="EMBL" id="RDX91947.1"/>
    </source>
</evidence>
<dbReference type="InterPro" id="IPR002156">
    <property type="entry name" value="RNaseH_domain"/>
</dbReference>
<dbReference type="Gene3D" id="1.10.340.70">
    <property type="match status" value="1"/>
</dbReference>
<dbReference type="GO" id="GO:0004523">
    <property type="term" value="F:RNA-DNA hybrid ribonuclease activity"/>
    <property type="evidence" value="ECO:0007669"/>
    <property type="project" value="InterPro"/>
</dbReference>
<feature type="domain" description="RNase H type-1" evidence="1">
    <location>
        <begin position="1"/>
        <end position="129"/>
    </location>
</feature>
<dbReference type="Proteomes" id="UP000257109">
    <property type="component" value="Unassembled WGS sequence"/>
</dbReference>
<dbReference type="Pfam" id="PF13456">
    <property type="entry name" value="RVT_3"/>
    <property type="match status" value="1"/>
</dbReference>
<accession>A0A371GN21</accession>
<name>A0A371GN21_MUCPR</name>
<proteinExistence type="predicted"/>
<dbReference type="OrthoDB" id="101614at2759"/>
<comment type="caution">
    <text evidence="3">The sequence shown here is derived from an EMBL/GenBank/DDBJ whole genome shotgun (WGS) entry which is preliminary data.</text>
</comment>
<evidence type="ECO:0000259" key="1">
    <source>
        <dbReference type="PROSITE" id="PS50879"/>
    </source>
</evidence>
<dbReference type="InterPro" id="IPR012337">
    <property type="entry name" value="RNaseH-like_sf"/>
</dbReference>
<dbReference type="CDD" id="cd09279">
    <property type="entry name" value="RNase_HI_like"/>
    <property type="match status" value="1"/>
</dbReference>
<evidence type="ECO:0000313" key="4">
    <source>
        <dbReference type="Proteomes" id="UP000257109"/>
    </source>
</evidence>
<feature type="non-terminal residue" evidence="3">
    <location>
        <position position="1"/>
    </location>
</feature>
<dbReference type="PANTHER" id="PTHR48475:SF1">
    <property type="entry name" value="RNASE H TYPE-1 DOMAIN-CONTAINING PROTEIN"/>
    <property type="match status" value="1"/>
</dbReference>
<sequence>MWFDGVSNLLGNGIGVVLASPRGQCFPFSARLGFDCTNNMAEYEAYTMGIMMALEHQVKKLKVFGDSALIIYQLHGEWETRNAKLVPYHDLIKEMIESFDVVTFHHVSREENQMADSRRSRNLISHGTNKRGARNDYSLHCEYLSNEYFDIKKYLANGEYPEGASKNSKRTLRRLSSIFFLSGTILYKRSSDMILLRCVDRTFDTHANEHALARKILRVGYYWTNMESDCYQHVRRCVKCQTYVDHINVAPFTLHSLTSPWTFSMWGIDMIGPIEPNASNGHRFILVAIDYFTKSVEAAFYPNVTRSIVVRFIKRDIICRYSLLAYIITDNGTNLNNKMMNELCK</sequence>
<dbReference type="InterPro" id="IPR036397">
    <property type="entry name" value="RNaseH_sf"/>
</dbReference>
<keyword evidence="4" id="KW-1185">Reference proteome</keyword>
<reference evidence="3" key="1">
    <citation type="submission" date="2018-05" db="EMBL/GenBank/DDBJ databases">
        <title>Draft genome of Mucuna pruriens seed.</title>
        <authorList>
            <person name="Nnadi N.E."/>
            <person name="Vos R."/>
            <person name="Hasami M.H."/>
            <person name="Devisetty U.K."/>
            <person name="Aguiy J.C."/>
        </authorList>
    </citation>
    <scope>NUCLEOTIDE SEQUENCE [LARGE SCALE GENOMIC DNA]</scope>
    <source>
        <strain evidence="3">JCA_2017</strain>
    </source>
</reference>
<dbReference type="PROSITE" id="PS50879">
    <property type="entry name" value="RNASE_H_1"/>
    <property type="match status" value="1"/>
</dbReference>
<dbReference type="PROSITE" id="PS50994">
    <property type="entry name" value="INTEGRASE"/>
    <property type="match status" value="1"/>
</dbReference>
<dbReference type="EMBL" id="QJKJ01004990">
    <property type="protein sequence ID" value="RDX91947.1"/>
    <property type="molecule type" value="Genomic_DNA"/>
</dbReference>
<dbReference type="AlphaFoldDB" id="A0A371GN21"/>
<dbReference type="Gene3D" id="3.30.420.10">
    <property type="entry name" value="Ribonuclease H-like superfamily/Ribonuclease H"/>
    <property type="match status" value="2"/>
</dbReference>
<evidence type="ECO:0000259" key="2">
    <source>
        <dbReference type="PROSITE" id="PS50994"/>
    </source>
</evidence>
<dbReference type="GO" id="GO:0003676">
    <property type="term" value="F:nucleic acid binding"/>
    <property type="evidence" value="ECO:0007669"/>
    <property type="project" value="InterPro"/>
</dbReference>
<dbReference type="SUPFAM" id="SSF53098">
    <property type="entry name" value="Ribonuclease H-like"/>
    <property type="match status" value="2"/>
</dbReference>
<organism evidence="3 4">
    <name type="scientific">Mucuna pruriens</name>
    <name type="common">Velvet bean</name>
    <name type="synonym">Dolichos pruriens</name>
    <dbReference type="NCBI Taxonomy" id="157652"/>
    <lineage>
        <taxon>Eukaryota</taxon>
        <taxon>Viridiplantae</taxon>
        <taxon>Streptophyta</taxon>
        <taxon>Embryophyta</taxon>
        <taxon>Tracheophyta</taxon>
        <taxon>Spermatophyta</taxon>
        <taxon>Magnoliopsida</taxon>
        <taxon>eudicotyledons</taxon>
        <taxon>Gunneridae</taxon>
        <taxon>Pentapetalae</taxon>
        <taxon>rosids</taxon>
        <taxon>fabids</taxon>
        <taxon>Fabales</taxon>
        <taxon>Fabaceae</taxon>
        <taxon>Papilionoideae</taxon>
        <taxon>50 kb inversion clade</taxon>
        <taxon>NPAAA clade</taxon>
        <taxon>indigoferoid/millettioid clade</taxon>
        <taxon>Phaseoleae</taxon>
        <taxon>Mucuna</taxon>
    </lineage>
</organism>